<name>A0A7C4DB19_STAMA</name>
<reference evidence="2" key="1">
    <citation type="journal article" date="2020" name="mSystems">
        <title>Genome- and Community-Level Interaction Insights into Carbon Utilization and Element Cycling Functions of Hydrothermarchaeota in Hydrothermal Sediment.</title>
        <authorList>
            <person name="Zhou Z."/>
            <person name="Liu Y."/>
            <person name="Xu W."/>
            <person name="Pan J."/>
            <person name="Luo Z.H."/>
            <person name="Li M."/>
        </authorList>
    </citation>
    <scope>NUCLEOTIDE SEQUENCE [LARGE SCALE GENOMIC DNA]</scope>
    <source>
        <strain evidence="2">SpSt-642</strain>
    </source>
</reference>
<gene>
    <name evidence="2" type="ORF">ENU14_07000</name>
</gene>
<accession>A0A7C4DB19</accession>
<evidence type="ECO:0000256" key="1">
    <source>
        <dbReference type="SAM" id="Phobius"/>
    </source>
</evidence>
<organism evidence="2">
    <name type="scientific">Staphylothermus marinus</name>
    <dbReference type="NCBI Taxonomy" id="2280"/>
    <lineage>
        <taxon>Archaea</taxon>
        <taxon>Thermoproteota</taxon>
        <taxon>Thermoprotei</taxon>
        <taxon>Desulfurococcales</taxon>
        <taxon>Desulfurococcaceae</taxon>
        <taxon>Staphylothermus</taxon>
    </lineage>
</organism>
<proteinExistence type="predicted"/>
<dbReference type="AlphaFoldDB" id="A0A7C4DB19"/>
<dbReference type="EMBL" id="DTBJ01000057">
    <property type="protein sequence ID" value="HGM59313.1"/>
    <property type="molecule type" value="Genomic_DNA"/>
</dbReference>
<feature type="transmembrane region" description="Helical" evidence="1">
    <location>
        <begin position="139"/>
        <end position="162"/>
    </location>
</feature>
<protein>
    <submittedName>
        <fullName evidence="2">Uncharacterized protein</fullName>
    </submittedName>
</protein>
<sequence length="173" mass="19872">MYRDQLEDSGGKTIIKMAIVLVILMFINLYLIFISDTVIESVRIFYEEGFIESNTTIPRNLSIELFESSSVLNRKTNLLINGSNISCTIINLNTNETIALKDTVGNYEITLDDTIIFYVVETSGNLTYRYEVYSIRKPYLFLSIIVFIISLIGLTMSVYLFINIMIRRMSKIS</sequence>
<keyword evidence="1" id="KW-0472">Membrane</keyword>
<feature type="transmembrane region" description="Helical" evidence="1">
    <location>
        <begin position="14"/>
        <end position="33"/>
    </location>
</feature>
<keyword evidence="1" id="KW-1133">Transmembrane helix</keyword>
<evidence type="ECO:0000313" key="2">
    <source>
        <dbReference type="EMBL" id="HGM59313.1"/>
    </source>
</evidence>
<comment type="caution">
    <text evidence="2">The sequence shown here is derived from an EMBL/GenBank/DDBJ whole genome shotgun (WGS) entry which is preliminary data.</text>
</comment>
<keyword evidence="1" id="KW-0812">Transmembrane</keyword>